<keyword evidence="3" id="KW-1185">Reference proteome</keyword>
<organism evidence="2 3">
    <name type="scientific">Tumebacillus amylolyticus</name>
    <dbReference type="NCBI Taxonomy" id="2801339"/>
    <lineage>
        <taxon>Bacteria</taxon>
        <taxon>Bacillati</taxon>
        <taxon>Bacillota</taxon>
        <taxon>Bacilli</taxon>
        <taxon>Bacillales</taxon>
        <taxon>Alicyclobacillaceae</taxon>
        <taxon>Tumebacillus</taxon>
    </lineage>
</organism>
<comment type="caution">
    <text evidence="2">The sequence shown here is derived from an EMBL/GenBank/DDBJ whole genome shotgun (WGS) entry which is preliminary data.</text>
</comment>
<dbReference type="PANTHER" id="PTHR46660">
    <property type="match status" value="1"/>
</dbReference>
<dbReference type="RefSeq" id="WP_201631981.1">
    <property type="nucleotide sequence ID" value="NZ_JAEQNB010000001.1"/>
</dbReference>
<gene>
    <name evidence="2" type="ORF">JJB07_05560</name>
</gene>
<dbReference type="Proteomes" id="UP000602284">
    <property type="component" value="Unassembled WGS sequence"/>
</dbReference>
<protein>
    <submittedName>
        <fullName evidence="2">Glycosyltransferase family 4 protein</fullName>
    </submittedName>
</protein>
<dbReference type="EMBL" id="JAEQNB010000001">
    <property type="protein sequence ID" value="MBL0386116.1"/>
    <property type="molecule type" value="Genomic_DNA"/>
</dbReference>
<feature type="domain" description="Glycosyl transferase family 1" evidence="1">
    <location>
        <begin position="146"/>
        <end position="304"/>
    </location>
</feature>
<dbReference type="Gene3D" id="3.40.50.2000">
    <property type="entry name" value="Glycogen Phosphorylase B"/>
    <property type="match status" value="2"/>
</dbReference>
<sequence>MNILIVLPPNNPSGGNWTYSGRLQRGLEPMGIHITRLALDQVQPQDYEAADIIHSYNAYLTGRQIAPLAKQYGKPMVLTMTGTDVNEHLKHPDTRPSMVEAVEYASAIVCLTEAAVENLSEVYPAATGKAMTINLGIDLPKGAGKTRADFGLSDDEFIFLLVAGLRPVKRPLHALEPLARVHEKHPQVRFVLAGQDLDPKTTAEVEEAFAKHANFAKYLGAVPYDEIADLYRAADVVMNTSSSEGLSHALLEAMSLGRAILASNVPGNQDLIQDGVNGYLYSDGDELVEKATLLCTDEQTLVKASAGALETIRRHYSLQRELEAFRTMYHNVFANSTCSTTK</sequence>
<evidence type="ECO:0000259" key="1">
    <source>
        <dbReference type="Pfam" id="PF00534"/>
    </source>
</evidence>
<evidence type="ECO:0000313" key="3">
    <source>
        <dbReference type="Proteomes" id="UP000602284"/>
    </source>
</evidence>
<dbReference type="InterPro" id="IPR052622">
    <property type="entry name" value="Glycosyltransferase_G1"/>
</dbReference>
<proteinExistence type="predicted"/>
<dbReference type="CDD" id="cd03801">
    <property type="entry name" value="GT4_PimA-like"/>
    <property type="match status" value="1"/>
</dbReference>
<evidence type="ECO:0000313" key="2">
    <source>
        <dbReference type="EMBL" id="MBL0386116.1"/>
    </source>
</evidence>
<dbReference type="InterPro" id="IPR001296">
    <property type="entry name" value="Glyco_trans_1"/>
</dbReference>
<accession>A0ABS1J760</accession>
<reference evidence="2 3" key="1">
    <citation type="submission" date="2021-01" db="EMBL/GenBank/DDBJ databases">
        <title>Tumebacillus sp. strain ITR2 16S ribosomal RNA gene Genome sequencing and assembly.</title>
        <authorList>
            <person name="Kang M."/>
        </authorList>
    </citation>
    <scope>NUCLEOTIDE SEQUENCE [LARGE SCALE GENOMIC DNA]</scope>
    <source>
        <strain evidence="2 3">ITR2</strain>
    </source>
</reference>
<dbReference type="SUPFAM" id="SSF53756">
    <property type="entry name" value="UDP-Glycosyltransferase/glycogen phosphorylase"/>
    <property type="match status" value="1"/>
</dbReference>
<dbReference type="PANTHER" id="PTHR46660:SF2">
    <property type="entry name" value="GLYCOSYLTRANSFERASE 1 DOMAIN-CONTAINING PROTEIN 1"/>
    <property type="match status" value="1"/>
</dbReference>
<dbReference type="Pfam" id="PF00534">
    <property type="entry name" value="Glycos_transf_1"/>
    <property type="match status" value="1"/>
</dbReference>
<name>A0ABS1J760_9BACL</name>